<sequence length="351" mass="37210">MNEFLTTLTAIAASAFSPSTAALAIAAIGLNIHFGYTGLLNMGQAGFMLVGAYAFAISIVAGIPLFPAVLIALVAAAVFALILGVPTLKLRGDYLAIVTISAAEIVRMIGRSSLLTDITGGSNGLTGQSYRGPFTDLSFLGDGQTTLGPFTYDNTGSNGWWIRLVAWSIVGILCLFVFLLMRSPWGRVLRGIREDEDAIRSLGKNVYSYKMQALILGGTIGALGGIIYVLPASVQADSMGRSMTFFVWTALLLGGAATVFGPVLGSIIFFALRLFVQGIAGQFVPDSIMNGQQAEQFSWILIGVVLMLVVIFRPQGVLGNKKEPELQCQLTSDSPPPRPRPPPPPPRASPP</sequence>
<keyword evidence="3 7" id="KW-0812">Transmembrane</keyword>
<proteinExistence type="predicted"/>
<dbReference type="Proteomes" id="UP001212421">
    <property type="component" value="Chromosome"/>
</dbReference>
<evidence type="ECO:0000256" key="7">
    <source>
        <dbReference type="SAM" id="Phobius"/>
    </source>
</evidence>
<accession>A0ABY7NKV1</accession>
<evidence type="ECO:0000313" key="9">
    <source>
        <dbReference type="Proteomes" id="UP001212421"/>
    </source>
</evidence>
<evidence type="ECO:0000256" key="4">
    <source>
        <dbReference type="ARBA" id="ARBA00022989"/>
    </source>
</evidence>
<evidence type="ECO:0000256" key="5">
    <source>
        <dbReference type="ARBA" id="ARBA00023136"/>
    </source>
</evidence>
<dbReference type="CDD" id="cd06581">
    <property type="entry name" value="TM_PBP1_LivM_like"/>
    <property type="match status" value="1"/>
</dbReference>
<evidence type="ECO:0000313" key="8">
    <source>
        <dbReference type="EMBL" id="WBM81133.1"/>
    </source>
</evidence>
<feature type="region of interest" description="Disordered" evidence="6">
    <location>
        <begin position="323"/>
        <end position="351"/>
    </location>
</feature>
<keyword evidence="2" id="KW-1003">Cell membrane</keyword>
<comment type="subcellular location">
    <subcellularLocation>
        <location evidence="1">Cell membrane</location>
        <topology evidence="1">Multi-pass membrane protein</topology>
    </subcellularLocation>
</comment>
<evidence type="ECO:0000256" key="1">
    <source>
        <dbReference type="ARBA" id="ARBA00004651"/>
    </source>
</evidence>
<feature type="transmembrane region" description="Helical" evidence="7">
    <location>
        <begin position="213"/>
        <end position="233"/>
    </location>
</feature>
<dbReference type="PANTHER" id="PTHR30482:SF10">
    <property type="entry name" value="HIGH-AFFINITY BRANCHED-CHAIN AMINO ACID TRANSPORT PROTEIN BRAE"/>
    <property type="match status" value="1"/>
</dbReference>
<feature type="transmembrane region" description="Helical" evidence="7">
    <location>
        <begin position="297"/>
        <end position="316"/>
    </location>
</feature>
<keyword evidence="5 7" id="KW-0472">Membrane</keyword>
<name>A0ABY7NKV1_9MICO</name>
<evidence type="ECO:0000256" key="6">
    <source>
        <dbReference type="SAM" id="MobiDB-lite"/>
    </source>
</evidence>
<dbReference type="InterPro" id="IPR043428">
    <property type="entry name" value="LivM-like"/>
</dbReference>
<organism evidence="8 9">
    <name type="scientific">Cryobacterium breve</name>
    <dbReference type="NCBI Taxonomy" id="1259258"/>
    <lineage>
        <taxon>Bacteria</taxon>
        <taxon>Bacillati</taxon>
        <taxon>Actinomycetota</taxon>
        <taxon>Actinomycetes</taxon>
        <taxon>Micrococcales</taxon>
        <taxon>Microbacteriaceae</taxon>
        <taxon>Cryobacterium</taxon>
    </lineage>
</organism>
<gene>
    <name evidence="8" type="ORF">KIV56_07905</name>
</gene>
<evidence type="ECO:0000256" key="3">
    <source>
        <dbReference type="ARBA" id="ARBA00022692"/>
    </source>
</evidence>
<dbReference type="RefSeq" id="WP_281535877.1">
    <property type="nucleotide sequence ID" value="NZ_CP075584.1"/>
</dbReference>
<protein>
    <submittedName>
        <fullName evidence="8">Branched-chain amino acid ABC transporter permease</fullName>
    </submittedName>
</protein>
<feature type="transmembrane region" description="Helical" evidence="7">
    <location>
        <begin position="160"/>
        <end position="181"/>
    </location>
</feature>
<feature type="compositionally biased region" description="Pro residues" evidence="6">
    <location>
        <begin position="334"/>
        <end position="351"/>
    </location>
</feature>
<dbReference type="EMBL" id="CP075584">
    <property type="protein sequence ID" value="WBM81133.1"/>
    <property type="molecule type" value="Genomic_DNA"/>
</dbReference>
<keyword evidence="4 7" id="KW-1133">Transmembrane helix</keyword>
<feature type="transmembrane region" description="Helical" evidence="7">
    <location>
        <begin position="245"/>
        <end position="276"/>
    </location>
</feature>
<reference evidence="8 9" key="1">
    <citation type="submission" date="2021-05" db="EMBL/GenBank/DDBJ databases">
        <authorList>
            <person name="Kumar R."/>
            <person name="Kumar A."/>
            <person name="Mukhia S."/>
        </authorList>
    </citation>
    <scope>NUCLEOTIDE SEQUENCE [LARGE SCALE GENOMIC DNA]</scope>
    <source>
        <strain evidence="8 9">ERMR7:08</strain>
    </source>
</reference>
<keyword evidence="9" id="KW-1185">Reference proteome</keyword>
<dbReference type="InterPro" id="IPR001851">
    <property type="entry name" value="ABC_transp_permease"/>
</dbReference>
<evidence type="ECO:0000256" key="2">
    <source>
        <dbReference type="ARBA" id="ARBA00022475"/>
    </source>
</evidence>
<feature type="transmembrane region" description="Helical" evidence="7">
    <location>
        <begin position="63"/>
        <end position="85"/>
    </location>
</feature>
<dbReference type="Pfam" id="PF02653">
    <property type="entry name" value="BPD_transp_2"/>
    <property type="match status" value="1"/>
</dbReference>
<feature type="transmembrane region" description="Helical" evidence="7">
    <location>
        <begin position="34"/>
        <end position="56"/>
    </location>
</feature>
<dbReference type="PANTHER" id="PTHR30482">
    <property type="entry name" value="HIGH-AFFINITY BRANCHED-CHAIN AMINO ACID TRANSPORT SYSTEM PERMEASE"/>
    <property type="match status" value="1"/>
</dbReference>